<sequence>MNTAGQPTVPDLAASGTDILSQEPRLQLDEKENPRCWSPGKKCKRASPGRPCLQTNNRRDLHHNLGLLDGNYRVLLEYLHSGNPIYRRGIRVLVDCRDCRPFNLLAGVRLGTIGVCSVV</sequence>
<organism evidence="1 2">
    <name type="scientific">Aspergillus lucknowensis</name>
    <dbReference type="NCBI Taxonomy" id="176173"/>
    <lineage>
        <taxon>Eukaryota</taxon>
        <taxon>Fungi</taxon>
        <taxon>Dikarya</taxon>
        <taxon>Ascomycota</taxon>
        <taxon>Pezizomycotina</taxon>
        <taxon>Eurotiomycetes</taxon>
        <taxon>Eurotiomycetidae</taxon>
        <taxon>Eurotiales</taxon>
        <taxon>Aspergillaceae</taxon>
        <taxon>Aspergillus</taxon>
        <taxon>Aspergillus subgen. Nidulantes</taxon>
    </lineage>
</organism>
<evidence type="ECO:0000313" key="1">
    <source>
        <dbReference type="EMBL" id="KAL2863371.1"/>
    </source>
</evidence>
<proteinExistence type="predicted"/>
<gene>
    <name evidence="1" type="ORF">BJX67DRAFT_363778</name>
</gene>
<dbReference type="EMBL" id="JBFXLQ010000052">
    <property type="protein sequence ID" value="KAL2863371.1"/>
    <property type="molecule type" value="Genomic_DNA"/>
</dbReference>
<reference evidence="1 2" key="1">
    <citation type="submission" date="2024-07" db="EMBL/GenBank/DDBJ databases">
        <title>Section-level genome sequencing and comparative genomics of Aspergillus sections Usti and Cavernicolus.</title>
        <authorList>
            <consortium name="Lawrence Berkeley National Laboratory"/>
            <person name="Nybo J.L."/>
            <person name="Vesth T.C."/>
            <person name="Theobald S."/>
            <person name="Frisvad J.C."/>
            <person name="Larsen T.O."/>
            <person name="Kjaerboelling I."/>
            <person name="Rothschild-Mancinelli K."/>
            <person name="Lyhne E.K."/>
            <person name="Kogle M.E."/>
            <person name="Barry K."/>
            <person name="Clum A."/>
            <person name="Na H."/>
            <person name="Ledsgaard L."/>
            <person name="Lin J."/>
            <person name="Lipzen A."/>
            <person name="Kuo A."/>
            <person name="Riley R."/>
            <person name="Mondo S."/>
            <person name="Labutti K."/>
            <person name="Haridas S."/>
            <person name="Pangalinan J."/>
            <person name="Salamov A.A."/>
            <person name="Simmons B.A."/>
            <person name="Magnuson J.K."/>
            <person name="Chen J."/>
            <person name="Drula E."/>
            <person name="Henrissat B."/>
            <person name="Wiebenga A."/>
            <person name="Lubbers R.J."/>
            <person name="Gomes A.C."/>
            <person name="Macurrencykelacurrency M.R."/>
            <person name="Stajich J."/>
            <person name="Grigoriev I.V."/>
            <person name="Mortensen U.H."/>
            <person name="De Vries R.P."/>
            <person name="Baker S.E."/>
            <person name="Andersen M.R."/>
        </authorList>
    </citation>
    <scope>NUCLEOTIDE SEQUENCE [LARGE SCALE GENOMIC DNA]</scope>
    <source>
        <strain evidence="1 2">CBS 449.75</strain>
    </source>
</reference>
<accession>A0ABR4LFS9</accession>
<dbReference type="RefSeq" id="XP_070882350.1">
    <property type="nucleotide sequence ID" value="XM_071030117.1"/>
</dbReference>
<evidence type="ECO:0000313" key="2">
    <source>
        <dbReference type="Proteomes" id="UP001610432"/>
    </source>
</evidence>
<dbReference type="Proteomes" id="UP001610432">
    <property type="component" value="Unassembled WGS sequence"/>
</dbReference>
<name>A0ABR4LFS9_9EURO</name>
<comment type="caution">
    <text evidence="1">The sequence shown here is derived from an EMBL/GenBank/DDBJ whole genome shotgun (WGS) entry which is preliminary data.</text>
</comment>
<protein>
    <submittedName>
        <fullName evidence="1">Uncharacterized protein</fullName>
    </submittedName>
</protein>
<dbReference type="GeneID" id="98145189"/>
<keyword evidence="2" id="KW-1185">Reference proteome</keyword>